<organism evidence="6 7">
    <name type="scientific">Zoogloea dura</name>
    <dbReference type="NCBI Taxonomy" id="2728840"/>
    <lineage>
        <taxon>Bacteria</taxon>
        <taxon>Pseudomonadati</taxon>
        <taxon>Pseudomonadota</taxon>
        <taxon>Betaproteobacteria</taxon>
        <taxon>Rhodocyclales</taxon>
        <taxon>Zoogloeaceae</taxon>
        <taxon>Zoogloea</taxon>
    </lineage>
</organism>
<name>A0A848GA36_9RHOO</name>
<dbReference type="GO" id="GO:0055085">
    <property type="term" value="P:transmembrane transport"/>
    <property type="evidence" value="ECO:0007669"/>
    <property type="project" value="InterPro"/>
</dbReference>
<dbReference type="Pfam" id="PF03480">
    <property type="entry name" value="DctP"/>
    <property type="match status" value="1"/>
</dbReference>
<evidence type="ECO:0000259" key="5">
    <source>
        <dbReference type="Pfam" id="PF13458"/>
    </source>
</evidence>
<dbReference type="Pfam" id="PF13458">
    <property type="entry name" value="Peripla_BP_6"/>
    <property type="match status" value="1"/>
</dbReference>
<gene>
    <name evidence="6" type="ORF">HHL15_19820</name>
</gene>
<dbReference type="PROSITE" id="PS51257">
    <property type="entry name" value="PROKAR_LIPOPROTEIN"/>
    <property type="match status" value="1"/>
</dbReference>
<feature type="domain" description="Leucine-binding protein" evidence="5">
    <location>
        <begin position="376"/>
        <end position="686"/>
    </location>
</feature>
<dbReference type="PANTHER" id="PTHR33376:SF7">
    <property type="entry name" value="C4-DICARBOXYLATE-BINDING PROTEIN DCTB"/>
    <property type="match status" value="1"/>
</dbReference>
<dbReference type="NCBIfam" id="NF037995">
    <property type="entry name" value="TRAP_S1"/>
    <property type="match status" value="1"/>
</dbReference>
<dbReference type="RefSeq" id="WP_169147547.1">
    <property type="nucleotide sequence ID" value="NZ_JABBGA010000021.1"/>
</dbReference>
<protein>
    <submittedName>
        <fullName evidence="6">DctP family TRAP transporter solute-binding subunit</fullName>
    </submittedName>
</protein>
<dbReference type="CDD" id="cd13603">
    <property type="entry name" value="PBP2_TRAP_Siap_TeaA_like"/>
    <property type="match status" value="1"/>
</dbReference>
<evidence type="ECO:0000313" key="7">
    <source>
        <dbReference type="Proteomes" id="UP000580043"/>
    </source>
</evidence>
<dbReference type="Gene3D" id="3.40.190.170">
    <property type="entry name" value="Bacterial extracellular solute-binding protein, family 7"/>
    <property type="match status" value="1"/>
</dbReference>
<proteinExistence type="inferred from homology"/>
<dbReference type="PANTHER" id="PTHR33376">
    <property type="match status" value="1"/>
</dbReference>
<dbReference type="InterPro" id="IPR004682">
    <property type="entry name" value="TRAP_DctP"/>
</dbReference>
<reference evidence="6 7" key="1">
    <citation type="submission" date="2020-04" db="EMBL/GenBank/DDBJ databases">
        <title>Zoogloea sp. G-4-1-14 isolated from soil.</title>
        <authorList>
            <person name="Dahal R.H."/>
        </authorList>
    </citation>
    <scope>NUCLEOTIDE SEQUENCE [LARGE SCALE GENOMIC DNA]</scope>
    <source>
        <strain evidence="6 7">G-4-1-14</strain>
    </source>
</reference>
<dbReference type="CDD" id="cd19979">
    <property type="entry name" value="PBP1_ABC_ligand_binding-like"/>
    <property type="match status" value="1"/>
</dbReference>
<dbReference type="InterPro" id="IPR038404">
    <property type="entry name" value="TRAP_DctP_sf"/>
</dbReference>
<evidence type="ECO:0000256" key="4">
    <source>
        <dbReference type="ARBA" id="ARBA00022729"/>
    </source>
</evidence>
<dbReference type="EMBL" id="JABBGA010000021">
    <property type="protein sequence ID" value="NML28012.1"/>
    <property type="molecule type" value="Genomic_DNA"/>
</dbReference>
<dbReference type="InterPro" id="IPR018389">
    <property type="entry name" value="DctP_fam"/>
</dbReference>
<evidence type="ECO:0000256" key="2">
    <source>
        <dbReference type="ARBA" id="ARBA00010062"/>
    </source>
</evidence>
<comment type="similarity">
    <text evidence="1">Belongs to the bacterial solute-binding protein 7 family.</text>
</comment>
<evidence type="ECO:0000256" key="1">
    <source>
        <dbReference type="ARBA" id="ARBA00009023"/>
    </source>
</evidence>
<dbReference type="SUPFAM" id="SSF53822">
    <property type="entry name" value="Periplasmic binding protein-like I"/>
    <property type="match status" value="1"/>
</dbReference>
<dbReference type="Proteomes" id="UP000580043">
    <property type="component" value="Unassembled WGS sequence"/>
</dbReference>
<dbReference type="InterPro" id="IPR028081">
    <property type="entry name" value="Leu-bd"/>
</dbReference>
<evidence type="ECO:0000256" key="3">
    <source>
        <dbReference type="ARBA" id="ARBA00022448"/>
    </source>
</evidence>
<dbReference type="Gene3D" id="3.40.50.2300">
    <property type="match status" value="2"/>
</dbReference>
<sequence>MSRVSAKLAVVLGVAAAVVLACLWWLAGSGPGRQGPGAPVERAAAPVPVAEARQLRLGLNIAAGSALHAAAELFAERVAERSNGRLKITVHPDQQLGSDDQMLEMARNGSLDLVLTPTAKLSSAVPAMQYADLPFYFSSREELYAMLDGEPGELLLSKLGRIDLVGLTFWENGFKQFTANMPIRRPEDFARLRIRTMKSPLIADQFASLGATPIPIDFHATYQALKDGAVDGQENPLVAIVGMRFHEVQKHLTLSNHAYLAYVFSVSRKVYETLSPEMRELIRQTARELTLWERQETARREADFIARIREAGVEIHTLSVDERRRFAQVMAPVADKFGFEVGYDLLAKTEELRFALAARGGEAKGRQPWVLALDADLSARGAQAGGAIYRGAQMAIDDINRKGGLLGAPLRLLARDHAANPMAGRHNLELFAAIPSVLAVMGGMHSTVVTEELDDIHRLKMPYLVPWAAAQGITLHELRPSYTFRVSINDTQVAPFLLERALRKHSRLAVLIEQSPWGRSNEAALRPLIERLPAGSVELVWFQDGDTGVDAIVDGLVRAGRQAIVFVGNGIEAGVVVRALARQDKPIPMFAHWALVGGDFWGANQARLEKVDLRFIQSVVEDDAARNRAFAAFLASYRQRYGLGAGAPVPSLMGSAHAYDAVHLLAQAVRRANSPDRGAIRSALESGLSHAGVMRDYRPAFTPQRHDALDRSQLRLARFDGRGRIVPAD</sequence>
<keyword evidence="4" id="KW-0732">Signal</keyword>
<accession>A0A848GA36</accession>
<keyword evidence="7" id="KW-1185">Reference proteome</keyword>
<dbReference type="AlphaFoldDB" id="A0A848GA36"/>
<comment type="caution">
    <text evidence="6">The sequence shown here is derived from an EMBL/GenBank/DDBJ whole genome shotgun (WGS) entry which is preliminary data.</text>
</comment>
<evidence type="ECO:0000313" key="6">
    <source>
        <dbReference type="EMBL" id="NML28012.1"/>
    </source>
</evidence>
<comment type="similarity">
    <text evidence="2">Belongs to the leucine-binding protein family.</text>
</comment>
<dbReference type="InterPro" id="IPR028082">
    <property type="entry name" value="Peripla_BP_I"/>
</dbReference>
<keyword evidence="3" id="KW-0813">Transport</keyword>
<dbReference type="NCBIfam" id="TIGR00787">
    <property type="entry name" value="dctP"/>
    <property type="match status" value="1"/>
</dbReference>
<dbReference type="GO" id="GO:0030288">
    <property type="term" value="C:outer membrane-bounded periplasmic space"/>
    <property type="evidence" value="ECO:0007669"/>
    <property type="project" value="InterPro"/>
</dbReference>